<accession>Q602V1</accession>
<gene>
    <name evidence="2" type="ordered locus">MCA2958</name>
</gene>
<dbReference type="KEGG" id="mca:MCA2958"/>
<evidence type="ECO:0000256" key="1">
    <source>
        <dbReference type="SAM" id="MobiDB-lite"/>
    </source>
</evidence>
<proteinExistence type="predicted"/>
<reference evidence="2 3" key="1">
    <citation type="journal article" date="2004" name="PLoS Biol.">
        <title>Genomic insights into methanotrophy: the complete genome sequence of Methylococcus capsulatus (Bath).</title>
        <authorList>
            <person name="Ward N.L."/>
            <person name="Larsen O."/>
            <person name="Sakwa J."/>
            <person name="Bruseth L."/>
            <person name="Khouri H.M."/>
            <person name="Durkin A.S."/>
            <person name="Dimitrov G."/>
            <person name="Jiang L."/>
            <person name="Scanlan D."/>
            <person name="Kang K.H."/>
            <person name="Lewis M.R."/>
            <person name="Nelson K.E."/>
            <person name="Methe B.A."/>
            <person name="Wu M."/>
            <person name="Heidelberg J.F."/>
            <person name="Paulsen I.T."/>
            <person name="Fouts D.E."/>
            <person name="Ravel J."/>
            <person name="Tettelin H."/>
            <person name="Ren Q."/>
            <person name="Read T.D."/>
            <person name="DeBoy R.T."/>
            <person name="Seshadri R."/>
            <person name="Salzberg S.L."/>
            <person name="Jensen H.B."/>
            <person name="Birkeland N.K."/>
            <person name="Nelson W.C."/>
            <person name="Dodson R.J."/>
            <person name="Grindhaug S.H."/>
            <person name="Holt I.E."/>
            <person name="Eidhammer I."/>
            <person name="Jonasen I."/>
            <person name="Vanaken S."/>
            <person name="Utterback T.R."/>
            <person name="Feldblyum T.V."/>
            <person name="Fraser C.M."/>
            <person name="Lillehaug J.R."/>
            <person name="Eisen J.A."/>
        </authorList>
    </citation>
    <scope>NUCLEOTIDE SEQUENCE [LARGE SCALE GENOMIC DNA]</scope>
    <source>
        <strain evidence="3">ATCC 33009 / NCIMB 11132 / Bath</strain>
    </source>
</reference>
<dbReference type="EMBL" id="AE017282">
    <property type="protein sequence ID" value="AAU90926.1"/>
    <property type="molecule type" value="Genomic_DNA"/>
</dbReference>
<organism evidence="2 3">
    <name type="scientific">Methylococcus capsulatus (strain ATCC 33009 / NCIMB 11132 / Bath)</name>
    <dbReference type="NCBI Taxonomy" id="243233"/>
    <lineage>
        <taxon>Bacteria</taxon>
        <taxon>Pseudomonadati</taxon>
        <taxon>Pseudomonadota</taxon>
        <taxon>Gammaproteobacteria</taxon>
        <taxon>Methylococcales</taxon>
        <taxon>Methylococcaceae</taxon>
        <taxon>Methylococcus</taxon>
    </lineage>
</organism>
<dbReference type="HOGENOM" id="CLU_2168004_0_0_6"/>
<evidence type="ECO:0000313" key="3">
    <source>
        <dbReference type="Proteomes" id="UP000006821"/>
    </source>
</evidence>
<evidence type="ECO:0000313" key="2">
    <source>
        <dbReference type="EMBL" id="AAU90926.1"/>
    </source>
</evidence>
<feature type="region of interest" description="Disordered" evidence="1">
    <location>
        <begin position="1"/>
        <end position="25"/>
    </location>
</feature>
<sequence>MSNSRTNTDTTQPRKRAMSNTNQAAGAQANPFCAFIEAQGGTITPDQFRSWLALQGITMADWARERGFRPREVSLVLNGQIKARYGRSFSIAVAMGLKPDPNRAQKQHAA</sequence>
<name>Q602V1_METCA</name>
<dbReference type="AlphaFoldDB" id="Q602V1"/>
<evidence type="ECO:0008006" key="4">
    <source>
        <dbReference type="Google" id="ProtNLM"/>
    </source>
</evidence>
<protein>
    <recommendedName>
        <fullName evidence="4">DNA-binding protein</fullName>
    </recommendedName>
</protein>
<dbReference type="Proteomes" id="UP000006821">
    <property type="component" value="Chromosome"/>
</dbReference>
<dbReference type="NCBIfam" id="TIGR04111">
    <property type="entry name" value="BcepMu_gp16"/>
    <property type="match status" value="1"/>
</dbReference>
<dbReference type="InterPro" id="IPR026365">
    <property type="entry name" value="BcepMu_gp16"/>
</dbReference>
<feature type="compositionally biased region" description="Polar residues" evidence="1">
    <location>
        <begin position="1"/>
        <end position="11"/>
    </location>
</feature>